<protein>
    <submittedName>
        <fullName evidence="1">Uncharacterized protein</fullName>
    </submittedName>
</protein>
<dbReference type="Proteomes" id="UP000694240">
    <property type="component" value="Chromosome 9"/>
</dbReference>
<evidence type="ECO:0000313" key="1">
    <source>
        <dbReference type="EMBL" id="KAG7568799.1"/>
    </source>
</evidence>
<gene>
    <name evidence="1" type="ORF">ISN45_Aa04g015840</name>
</gene>
<dbReference type="EMBL" id="JAEFBK010000009">
    <property type="protein sequence ID" value="KAG7568799.1"/>
    <property type="molecule type" value="Genomic_DNA"/>
</dbReference>
<proteinExistence type="predicted"/>
<accession>A0A8T2A8T1</accession>
<reference evidence="1 2" key="1">
    <citation type="submission" date="2020-12" db="EMBL/GenBank/DDBJ databases">
        <title>Concerted genomic and epigenomic changes stabilize Arabidopsis allopolyploids.</title>
        <authorList>
            <person name="Chen Z."/>
        </authorList>
    </citation>
    <scope>NUCLEOTIDE SEQUENCE [LARGE SCALE GENOMIC DNA]</scope>
    <source>
        <strain evidence="1">Allo738</strain>
        <tissue evidence="1">Leaf</tissue>
    </source>
</reference>
<dbReference type="AlphaFoldDB" id="A0A8T2A8T1"/>
<feature type="non-terminal residue" evidence="1">
    <location>
        <position position="1"/>
    </location>
</feature>
<evidence type="ECO:0000313" key="2">
    <source>
        <dbReference type="Proteomes" id="UP000694240"/>
    </source>
</evidence>
<comment type="caution">
    <text evidence="1">The sequence shown here is derived from an EMBL/GenBank/DDBJ whole genome shotgun (WGS) entry which is preliminary data.</text>
</comment>
<dbReference type="EMBL" id="JAEFBK010000009">
    <property type="protein sequence ID" value="KAG7568798.1"/>
    <property type="molecule type" value="Genomic_DNA"/>
</dbReference>
<name>A0A8T2A8T1_9BRAS</name>
<keyword evidence="2" id="KW-1185">Reference proteome</keyword>
<sequence length="194" mass="22481">FRDRTKERNRGVKSTPIGGVSDVNDLRPSFHRYLCISTDGGCPRRLRFTKSARWACEIGDNFHQSSEAMAIQPVSVPEFNSIASDPFNFRKGRSHIFEFENYSDMHACRDFITKALCVMLTLSLPFFHKGVLKMTSLYLKERPNPLVMVIVRIIKPSRFNCSLKSMHWPNQLEMEAEMAWKQEMEKKKKEVEGS</sequence>
<organism evidence="1 2">
    <name type="scientific">Arabidopsis thaliana x Arabidopsis arenosa</name>
    <dbReference type="NCBI Taxonomy" id="1240361"/>
    <lineage>
        <taxon>Eukaryota</taxon>
        <taxon>Viridiplantae</taxon>
        <taxon>Streptophyta</taxon>
        <taxon>Embryophyta</taxon>
        <taxon>Tracheophyta</taxon>
        <taxon>Spermatophyta</taxon>
        <taxon>Magnoliopsida</taxon>
        <taxon>eudicotyledons</taxon>
        <taxon>Gunneridae</taxon>
        <taxon>Pentapetalae</taxon>
        <taxon>rosids</taxon>
        <taxon>malvids</taxon>
        <taxon>Brassicales</taxon>
        <taxon>Brassicaceae</taxon>
        <taxon>Camelineae</taxon>
        <taxon>Arabidopsis</taxon>
    </lineage>
</organism>